<keyword evidence="1" id="KW-0805">Transcription regulation</keyword>
<organism evidence="5 6">
    <name type="scientific">Comamonas squillarum</name>
    <dbReference type="NCBI Taxonomy" id="2977320"/>
    <lineage>
        <taxon>Bacteria</taxon>
        <taxon>Pseudomonadati</taxon>
        <taxon>Pseudomonadota</taxon>
        <taxon>Betaproteobacteria</taxon>
        <taxon>Burkholderiales</taxon>
        <taxon>Comamonadaceae</taxon>
        <taxon>Comamonas</taxon>
    </lineage>
</organism>
<evidence type="ECO:0000313" key="6">
    <source>
        <dbReference type="Proteomes" id="UP001058290"/>
    </source>
</evidence>
<dbReference type="Pfam" id="PF00717">
    <property type="entry name" value="Peptidase_S24"/>
    <property type="match status" value="1"/>
</dbReference>
<dbReference type="InterPro" id="IPR001387">
    <property type="entry name" value="Cro/C1-type_HTH"/>
</dbReference>
<reference evidence="5" key="1">
    <citation type="submission" date="2022-09" db="EMBL/GenBank/DDBJ databases">
        <title>Bacterial diversity in gut of crayfish and pufferfish.</title>
        <authorList>
            <person name="Huang Y."/>
        </authorList>
    </citation>
    <scope>NUCLEOTIDE SEQUENCE</scope>
    <source>
        <strain evidence="5">PR12</strain>
    </source>
</reference>
<dbReference type="SMART" id="SM00530">
    <property type="entry name" value="HTH_XRE"/>
    <property type="match status" value="1"/>
</dbReference>
<dbReference type="SUPFAM" id="SSF47413">
    <property type="entry name" value="lambda repressor-like DNA-binding domains"/>
    <property type="match status" value="1"/>
</dbReference>
<sequence length="211" mass="23206">MELNDWVRAARKYGKLTQEQLGEAVGRTKANVGHWEKGLHSPSFEMVQRIAEITGYAAPNSVAAPEANADDAQKLRQARAIPVVGSVKAGDDGYLEELQYPVGHGEGFVMYWAQDPGAYALRVKGDSMHPRYRAGEFVVITPNIEAQPGRDVMVALTNGKKLLKLLNWSRDGEVQLLSINNGYTPMTIDMADIDKIHRVAGSVPPDAFEPY</sequence>
<name>A0ABY5ZX27_9BURK</name>
<evidence type="ECO:0000256" key="2">
    <source>
        <dbReference type="ARBA" id="ARBA00023125"/>
    </source>
</evidence>
<dbReference type="PANTHER" id="PTHR40661:SF3">
    <property type="entry name" value="FELS-1 PROPHAGE TRANSCRIPTIONAL REGULATOR"/>
    <property type="match status" value="1"/>
</dbReference>
<dbReference type="InterPro" id="IPR015927">
    <property type="entry name" value="Peptidase_S24_S26A/B/C"/>
</dbReference>
<dbReference type="CDD" id="cd00093">
    <property type="entry name" value="HTH_XRE"/>
    <property type="match status" value="1"/>
</dbReference>
<accession>A0ABY5ZX27</accession>
<dbReference type="Pfam" id="PF01381">
    <property type="entry name" value="HTH_3"/>
    <property type="match status" value="1"/>
</dbReference>
<dbReference type="InterPro" id="IPR036286">
    <property type="entry name" value="LexA/Signal_pep-like_sf"/>
</dbReference>
<evidence type="ECO:0000313" key="5">
    <source>
        <dbReference type="EMBL" id="UXC18533.1"/>
    </source>
</evidence>
<dbReference type="Proteomes" id="UP001058290">
    <property type="component" value="Chromosome"/>
</dbReference>
<dbReference type="InterPro" id="IPR039418">
    <property type="entry name" value="LexA-like"/>
</dbReference>
<dbReference type="RefSeq" id="WP_260719099.1">
    <property type="nucleotide sequence ID" value="NZ_CP104377.1"/>
</dbReference>
<evidence type="ECO:0000259" key="4">
    <source>
        <dbReference type="PROSITE" id="PS50943"/>
    </source>
</evidence>
<keyword evidence="3" id="KW-0804">Transcription</keyword>
<dbReference type="Gene3D" id="1.10.260.40">
    <property type="entry name" value="lambda repressor-like DNA-binding domains"/>
    <property type="match status" value="1"/>
</dbReference>
<dbReference type="EMBL" id="CP104377">
    <property type="protein sequence ID" value="UXC18533.1"/>
    <property type="molecule type" value="Genomic_DNA"/>
</dbReference>
<dbReference type="PANTHER" id="PTHR40661">
    <property type="match status" value="1"/>
</dbReference>
<dbReference type="SUPFAM" id="SSF51306">
    <property type="entry name" value="LexA/Signal peptidase"/>
    <property type="match status" value="1"/>
</dbReference>
<evidence type="ECO:0000256" key="1">
    <source>
        <dbReference type="ARBA" id="ARBA00023015"/>
    </source>
</evidence>
<keyword evidence="6" id="KW-1185">Reference proteome</keyword>
<evidence type="ECO:0000256" key="3">
    <source>
        <dbReference type="ARBA" id="ARBA00023163"/>
    </source>
</evidence>
<gene>
    <name evidence="5" type="ORF">N4T19_23105</name>
</gene>
<protein>
    <submittedName>
        <fullName evidence="5">Helix-turn-helix domain-containing protein</fullName>
    </submittedName>
</protein>
<dbReference type="CDD" id="cd06529">
    <property type="entry name" value="S24_LexA-like"/>
    <property type="match status" value="1"/>
</dbReference>
<dbReference type="InterPro" id="IPR010982">
    <property type="entry name" value="Lambda_DNA-bd_dom_sf"/>
</dbReference>
<feature type="domain" description="HTH cro/C1-type" evidence="4">
    <location>
        <begin position="7"/>
        <end position="61"/>
    </location>
</feature>
<proteinExistence type="predicted"/>
<dbReference type="PROSITE" id="PS50943">
    <property type="entry name" value="HTH_CROC1"/>
    <property type="match status" value="1"/>
</dbReference>
<keyword evidence="2" id="KW-0238">DNA-binding</keyword>
<dbReference type="Gene3D" id="2.10.109.10">
    <property type="entry name" value="Umud Fragment, subunit A"/>
    <property type="match status" value="1"/>
</dbReference>